<keyword evidence="5 7" id="KW-0460">Magnesium</keyword>
<reference evidence="11 12" key="1">
    <citation type="submission" date="2017-05" db="EMBL/GenBank/DDBJ databases">
        <title>Complete and WGS of Bordetella genogroups.</title>
        <authorList>
            <person name="Spilker T."/>
            <person name="LiPuma J."/>
        </authorList>
    </citation>
    <scope>NUCLEOTIDE SEQUENCE [LARGE SCALE GENOMIC DNA]</scope>
    <source>
        <strain evidence="11 12">AU17164</strain>
    </source>
</reference>
<evidence type="ECO:0000256" key="2">
    <source>
        <dbReference type="ARBA" id="ARBA00022695"/>
    </source>
</evidence>
<feature type="domain" description="Glutamate-ammonia ligase adenylyltransferase repeated" evidence="9">
    <location>
        <begin position="42"/>
        <end position="276"/>
    </location>
</feature>
<dbReference type="InterPro" id="IPR023057">
    <property type="entry name" value="GlnE"/>
</dbReference>
<protein>
    <recommendedName>
        <fullName evidence="7">Bifunctional glutamine synthetase adenylyltransferase/adenylyl-removing enzyme</fullName>
    </recommendedName>
    <alternativeName>
        <fullName evidence="7">ATP:glutamine synthetase adenylyltransferase</fullName>
    </alternativeName>
    <alternativeName>
        <fullName evidence="7">ATase</fullName>
    </alternativeName>
    <domain>
        <recommendedName>
            <fullName evidence="7">Glutamine synthetase adenylyl-L-tyrosine phosphorylase</fullName>
            <ecNumber evidence="7">2.7.7.89</ecNumber>
        </recommendedName>
        <alternativeName>
            <fullName evidence="7">Adenylyl removase</fullName>
            <shortName evidence="7">AR</shortName>
            <shortName evidence="7">AT-N</shortName>
        </alternativeName>
    </domain>
    <domain>
        <recommendedName>
            <fullName evidence="7">Glutamine synthetase adenylyl transferase</fullName>
            <ecNumber evidence="7">2.7.7.42</ecNumber>
        </recommendedName>
        <alternativeName>
            <fullName evidence="7">Adenylyl transferase</fullName>
            <shortName evidence="7">AT</shortName>
            <shortName evidence="7">AT-C</shortName>
        </alternativeName>
    </domain>
</protein>
<comment type="function">
    <text evidence="7">Involved in the regulation of glutamine synthetase GlnA, a key enzyme in the process to assimilate ammonia. When cellular nitrogen levels are high, the C-terminal adenylyl transferase (AT) inactivates GlnA by covalent transfer of an adenylyl group from ATP to specific tyrosine residue of GlnA, thus reducing its activity. Conversely, when nitrogen levels are low, the N-terminal adenylyl removase (AR) activates GlnA by removing the adenylyl group by phosphorolysis, increasing its activity. The regulatory region of GlnE binds the signal transduction protein PII (GlnB) which indicates the nitrogen status of the cell.</text>
</comment>
<evidence type="ECO:0000313" key="12">
    <source>
        <dbReference type="Proteomes" id="UP000194139"/>
    </source>
</evidence>
<dbReference type="Gene3D" id="3.30.460.10">
    <property type="entry name" value="Beta Polymerase, domain 2"/>
    <property type="match status" value="2"/>
</dbReference>
<keyword evidence="4 7" id="KW-0067">ATP-binding</keyword>
<dbReference type="Pfam" id="PF08335">
    <property type="entry name" value="GlnD_UR_UTase"/>
    <property type="match status" value="2"/>
</dbReference>
<comment type="catalytic activity">
    <reaction evidence="7">
        <text>[glutamine synthetase]-L-tyrosine + ATP = [glutamine synthetase]-O(4)-(5'-adenylyl)-L-tyrosine + diphosphate</text>
        <dbReference type="Rhea" id="RHEA:18589"/>
        <dbReference type="Rhea" id="RHEA-COMP:10660"/>
        <dbReference type="Rhea" id="RHEA-COMP:10661"/>
        <dbReference type="ChEBI" id="CHEBI:30616"/>
        <dbReference type="ChEBI" id="CHEBI:33019"/>
        <dbReference type="ChEBI" id="CHEBI:46858"/>
        <dbReference type="ChEBI" id="CHEBI:83624"/>
        <dbReference type="EC" id="2.7.7.42"/>
    </reaction>
</comment>
<dbReference type="PANTHER" id="PTHR30621:SF0">
    <property type="entry name" value="BIFUNCTIONAL GLUTAMINE SYNTHETASE ADENYLYLTRANSFERASE_ADENYLYL-REMOVING ENZYME"/>
    <property type="match status" value="1"/>
</dbReference>
<keyword evidence="1 7" id="KW-0808">Transferase</keyword>
<feature type="compositionally biased region" description="Gly residues" evidence="8">
    <location>
        <begin position="503"/>
        <end position="517"/>
    </location>
</feature>
<keyword evidence="6 7" id="KW-0511">Multifunctional enzyme</keyword>
<feature type="domain" description="PII-uridylyltransferase/Glutamine-synthetase adenylyltransferase" evidence="10">
    <location>
        <begin position="880"/>
        <end position="970"/>
    </location>
</feature>
<comment type="similarity">
    <text evidence="7">Belongs to the GlnE family.</text>
</comment>
<feature type="compositionally biased region" description="Low complexity" evidence="8">
    <location>
        <begin position="477"/>
        <end position="487"/>
    </location>
</feature>
<dbReference type="PANTHER" id="PTHR30621">
    <property type="entry name" value="GLUTAMINE SYNTHETASE ADENYLYLTRANSFERASE"/>
    <property type="match status" value="1"/>
</dbReference>
<dbReference type="EC" id="2.7.7.42" evidence="7"/>
<dbReference type="InterPro" id="IPR013546">
    <property type="entry name" value="PII_UdlTrfase/GS_AdlTrfase"/>
</dbReference>
<keyword evidence="12" id="KW-1185">Reference proteome</keyword>
<dbReference type="InterPro" id="IPR043519">
    <property type="entry name" value="NT_sf"/>
</dbReference>
<dbReference type="GO" id="GO:0000287">
    <property type="term" value="F:magnesium ion binding"/>
    <property type="evidence" value="ECO:0007669"/>
    <property type="project" value="UniProtKB-UniRule"/>
</dbReference>
<dbReference type="HAMAP" id="MF_00802">
    <property type="entry name" value="GlnE"/>
    <property type="match status" value="1"/>
</dbReference>
<evidence type="ECO:0000256" key="3">
    <source>
        <dbReference type="ARBA" id="ARBA00022741"/>
    </source>
</evidence>
<feature type="region of interest" description="Adenylyl removase" evidence="7">
    <location>
        <begin position="1"/>
        <end position="475"/>
    </location>
</feature>
<dbReference type="Gene3D" id="1.20.120.1510">
    <property type="match status" value="1"/>
</dbReference>
<evidence type="ECO:0000256" key="4">
    <source>
        <dbReference type="ARBA" id="ARBA00022840"/>
    </source>
</evidence>
<evidence type="ECO:0000259" key="9">
    <source>
        <dbReference type="Pfam" id="PF03710"/>
    </source>
</evidence>
<dbReference type="GO" id="GO:0005829">
    <property type="term" value="C:cytosol"/>
    <property type="evidence" value="ECO:0007669"/>
    <property type="project" value="TreeGrafter"/>
</dbReference>
<dbReference type="CDD" id="cd05401">
    <property type="entry name" value="NT_GlnE_GlnD_like"/>
    <property type="match status" value="2"/>
</dbReference>
<evidence type="ECO:0000256" key="7">
    <source>
        <dbReference type="HAMAP-Rule" id="MF_00802"/>
    </source>
</evidence>
<dbReference type="EMBL" id="CP021109">
    <property type="protein sequence ID" value="ARP87224.1"/>
    <property type="molecule type" value="Genomic_DNA"/>
</dbReference>
<keyword evidence="3 7" id="KW-0547">Nucleotide-binding</keyword>
<dbReference type="RefSeq" id="WP_086072730.1">
    <property type="nucleotide sequence ID" value="NZ_CP021109.1"/>
</dbReference>
<dbReference type="SUPFAM" id="SSF81593">
    <property type="entry name" value="Nucleotidyltransferase substrate binding subunit/domain"/>
    <property type="match status" value="2"/>
</dbReference>
<organism evidence="11 12">
    <name type="scientific">Bordetella genomosp. 9</name>
    <dbReference type="NCBI Taxonomy" id="1416803"/>
    <lineage>
        <taxon>Bacteria</taxon>
        <taxon>Pseudomonadati</taxon>
        <taxon>Pseudomonadota</taxon>
        <taxon>Betaproteobacteria</taxon>
        <taxon>Burkholderiales</taxon>
        <taxon>Alcaligenaceae</taxon>
        <taxon>Bordetella</taxon>
    </lineage>
</organism>
<dbReference type="Pfam" id="PF03710">
    <property type="entry name" value="GlnE"/>
    <property type="match status" value="2"/>
</dbReference>
<dbReference type="GO" id="GO:0047388">
    <property type="term" value="F:[glutamine synthetase]-adenylyl-L-tyrosine phosphorylase activity"/>
    <property type="evidence" value="ECO:0007669"/>
    <property type="project" value="UniProtKB-EC"/>
</dbReference>
<name>A0A1W6Z219_9BORD</name>
<dbReference type="AlphaFoldDB" id="A0A1W6Z219"/>
<keyword evidence="2 7" id="KW-0548">Nucleotidyltransferase</keyword>
<dbReference type="GO" id="GO:0008882">
    <property type="term" value="F:[glutamate-ammonia-ligase] adenylyltransferase activity"/>
    <property type="evidence" value="ECO:0007669"/>
    <property type="project" value="UniProtKB-UniRule"/>
</dbReference>
<feature type="domain" description="PII-uridylyltransferase/Glutamine-synthetase adenylyltransferase" evidence="10">
    <location>
        <begin position="316"/>
        <end position="459"/>
    </location>
</feature>
<proteinExistence type="inferred from homology"/>
<dbReference type="EC" id="2.7.7.89" evidence="7"/>
<evidence type="ECO:0000256" key="5">
    <source>
        <dbReference type="ARBA" id="ARBA00022842"/>
    </source>
</evidence>
<evidence type="ECO:0000256" key="6">
    <source>
        <dbReference type="ARBA" id="ARBA00023268"/>
    </source>
</evidence>
<dbReference type="GO" id="GO:0005524">
    <property type="term" value="F:ATP binding"/>
    <property type="evidence" value="ECO:0007669"/>
    <property type="project" value="UniProtKB-UniRule"/>
</dbReference>
<dbReference type="Gene3D" id="1.20.120.330">
    <property type="entry name" value="Nucleotidyltransferases domain 2"/>
    <property type="match status" value="2"/>
</dbReference>
<comment type="catalytic activity">
    <reaction evidence="7">
        <text>[glutamine synthetase]-O(4)-(5'-adenylyl)-L-tyrosine + phosphate = [glutamine synthetase]-L-tyrosine + ADP</text>
        <dbReference type="Rhea" id="RHEA:43716"/>
        <dbReference type="Rhea" id="RHEA-COMP:10660"/>
        <dbReference type="Rhea" id="RHEA-COMP:10661"/>
        <dbReference type="ChEBI" id="CHEBI:43474"/>
        <dbReference type="ChEBI" id="CHEBI:46858"/>
        <dbReference type="ChEBI" id="CHEBI:83624"/>
        <dbReference type="ChEBI" id="CHEBI:456216"/>
        <dbReference type="EC" id="2.7.7.89"/>
    </reaction>
</comment>
<gene>
    <name evidence="7" type="primary">glnE</name>
    <name evidence="11" type="ORF">CAL13_14175</name>
</gene>
<feature type="region of interest" description="Disordered" evidence="8">
    <location>
        <begin position="467"/>
        <end position="519"/>
    </location>
</feature>
<feature type="region of interest" description="Adenylyl transferase" evidence="7">
    <location>
        <begin position="496"/>
        <end position="996"/>
    </location>
</feature>
<dbReference type="NCBIfam" id="NF008292">
    <property type="entry name" value="PRK11072.1"/>
    <property type="match status" value="1"/>
</dbReference>
<evidence type="ECO:0000256" key="1">
    <source>
        <dbReference type="ARBA" id="ARBA00022679"/>
    </source>
</evidence>
<accession>A0A1W6Z219</accession>
<dbReference type="Proteomes" id="UP000194139">
    <property type="component" value="Chromosome"/>
</dbReference>
<evidence type="ECO:0000256" key="8">
    <source>
        <dbReference type="SAM" id="MobiDB-lite"/>
    </source>
</evidence>
<evidence type="ECO:0000313" key="11">
    <source>
        <dbReference type="EMBL" id="ARP87224.1"/>
    </source>
</evidence>
<comment type="cofactor">
    <cofactor evidence="7">
        <name>Mg(2+)</name>
        <dbReference type="ChEBI" id="CHEBI:18420"/>
    </cofactor>
</comment>
<dbReference type="InterPro" id="IPR005190">
    <property type="entry name" value="GlnE_rpt_dom"/>
</dbReference>
<dbReference type="SUPFAM" id="SSF81301">
    <property type="entry name" value="Nucleotidyltransferase"/>
    <property type="match status" value="2"/>
</dbReference>
<evidence type="ECO:0000259" key="10">
    <source>
        <dbReference type="Pfam" id="PF08335"/>
    </source>
</evidence>
<feature type="compositionally biased region" description="Polar residues" evidence="8">
    <location>
        <begin position="1"/>
        <end position="13"/>
    </location>
</feature>
<sequence length="996" mass="108152">MSTPPASPSTFPNPSRPASPAAAPCRPAACDAAAAPPAFDTALAWSGHLRRTLDARPDLHDWLRQEGTAQPVTAAVLAGWRDALAGADGATALPVADCRAVLRRLRERVFCALMVRDLAGVASLEEVVGAMTALADLAVCEAYRSVATELAAVHGTPIDPVTGAPQEMLIMGMGKLGGQELNVSSDIDLVMLYGEEGETPGPRRLSNHEFYGRLTQRMMPVLSERDANGHVFRTDLRLRPDGDGGPLAWSLDAFEHYLVGQGREWERYAWLKARPLPARAFAGSDPETHLRQMESLRQPFVYRKYFDFDALAALRALRERIRLDWERRALARNGMDSTLNIKLGEGGIREIEFIVQLSQLIRGGRMPALQVRGLLPALHAERDAGLIPAGDAARLEAAYRFLRRVEHALQYREDEQTHLLPADPAQRAALAAALGMPPEAFERTLSEHREFVEATFRDAFRLAGMGDGESAAREGDAAAGGDAAGSRAGPGGAHPAGSAGHMTGAGGGATSHGGGAGAASADTDLETLLTDDIHALFGADAPELAGRARSLLSSPRLRTLPQASRRRVDTLLPMVVRTAARTPAPAAAAVRLFDLIEAIAQRSAYLALLAEYPDTLARIARMMAASPWAAQYLTQHPLLLDSLIDWRTLFEPLDFAAMARHLAADLDACKLPDGSPDVERQMNLMRDVQRQASFQLLAQDLEGELTVEKLADQLSALADMLLAETLRRVWPLVNKGDGTAPRFAVIAYGKLGGKELGYASDLDLVFLYDDPREDAPELYAKLGRRMASWLSTMTSSGRLYEIDLRLRPDGEAGLLAASVDGFAEYQRKHAWPWEHQALTRARFAAGDPAVGERFEAVRREILLRPRDAAELRREVLAMRDKISAGHPNRTGKFDLKHDRGGMVDVEFVTQYLVLSQAAAHPALLDNLGNIALLGIAAREGLIDAGAASRAADAYRTLRRTQHKLRLQGQEKPRVDPDALAQEREAVRALWDAVLGG</sequence>
<feature type="domain" description="Glutamate-ammonia ligase adenylyltransferase repeated" evidence="9">
    <location>
        <begin position="617"/>
        <end position="856"/>
    </location>
</feature>
<feature type="region of interest" description="Disordered" evidence="8">
    <location>
        <begin position="1"/>
        <end position="24"/>
    </location>
</feature>
<dbReference type="GO" id="GO:0000820">
    <property type="term" value="P:regulation of glutamine family amino acid metabolic process"/>
    <property type="evidence" value="ECO:0007669"/>
    <property type="project" value="UniProtKB-UniRule"/>
</dbReference>